<feature type="transmembrane region" description="Helical" evidence="1">
    <location>
        <begin position="124"/>
        <end position="146"/>
    </location>
</feature>
<name>A0A1E1GI69_SCHSO</name>
<keyword evidence="2" id="KW-0496">Mitochondrion</keyword>
<dbReference type="EMBL" id="AP017669">
    <property type="protein sequence ID" value="BAV82560.1"/>
    <property type="molecule type" value="Genomic_DNA"/>
</dbReference>
<reference evidence="2" key="1">
    <citation type="submission" date="2016-10" db="EMBL/GenBank/DDBJ databases">
        <title>Complete mitochondrial genomes of 50 helminths species.</title>
        <authorList>
            <person name="Kikuchi T."/>
            <person name="Holroyd N."/>
            <person name="Berriman M."/>
        </authorList>
    </citation>
    <scope>NUCLEOTIDE SEQUENCE</scope>
</reference>
<evidence type="ECO:0000256" key="1">
    <source>
        <dbReference type="SAM" id="Phobius"/>
    </source>
</evidence>
<feature type="transmembrane region" description="Helical" evidence="1">
    <location>
        <begin position="6"/>
        <end position="21"/>
    </location>
</feature>
<accession>A0A1E1GI69</accession>
<organism evidence="2">
    <name type="scientific">Schistocephalus solidus</name>
    <name type="common">Tapeworm</name>
    <dbReference type="NCBI Taxonomy" id="70667"/>
    <lineage>
        <taxon>Eukaryota</taxon>
        <taxon>Metazoa</taxon>
        <taxon>Spiralia</taxon>
        <taxon>Lophotrochozoa</taxon>
        <taxon>Platyhelminthes</taxon>
        <taxon>Cestoda</taxon>
        <taxon>Eucestoda</taxon>
        <taxon>Diphyllobothriidea</taxon>
        <taxon>Diphyllobothriidae</taxon>
        <taxon>Schistocephalus</taxon>
    </lineage>
</organism>
<sequence>MVLLSISLFFYLLGLSLFCLISHTMYYCLLLVINSLICCFISYLCLGFSWYALLFCLVYVGGVYILFVFVSVYSPNTSIIPYWSGGSIMFILLLSSFIVGSVIIYLSPVNYESSLILCTSYEGYFYVCMCLMLLFGFFVLSIVMSIKTGYYR</sequence>
<gene>
    <name evidence="2" type="primary">ND6</name>
</gene>
<dbReference type="AlphaFoldDB" id="A0A1E1GI69"/>
<proteinExistence type="predicted"/>
<keyword evidence="1" id="KW-0812">Transmembrane</keyword>
<feature type="transmembrane region" description="Helical" evidence="1">
    <location>
        <begin position="82"/>
        <end position="104"/>
    </location>
</feature>
<feature type="transmembrane region" description="Helical" evidence="1">
    <location>
        <begin position="50"/>
        <end position="70"/>
    </location>
</feature>
<keyword evidence="1" id="KW-1133">Transmembrane helix</keyword>
<geneLocation type="mitochondrion" evidence="2"/>
<protein>
    <submittedName>
        <fullName evidence="2">NADH dehydrogenase subunit 6</fullName>
    </submittedName>
</protein>
<feature type="transmembrane region" description="Helical" evidence="1">
    <location>
        <begin position="26"/>
        <end position="44"/>
    </location>
</feature>
<keyword evidence="1" id="KW-0472">Membrane</keyword>
<evidence type="ECO:0000313" key="2">
    <source>
        <dbReference type="EMBL" id="BAV82560.1"/>
    </source>
</evidence>